<reference evidence="2" key="2">
    <citation type="journal article" date="2022" name="Microbiol. Resour. Announc.">
        <title>Metagenome Sequencing to Explore Phylogenomics of Terrestrial Cyanobacteria.</title>
        <authorList>
            <person name="Ward R.D."/>
            <person name="Stajich J.E."/>
            <person name="Johansen J.R."/>
            <person name="Huntemann M."/>
            <person name="Clum A."/>
            <person name="Foster B."/>
            <person name="Foster B."/>
            <person name="Roux S."/>
            <person name="Palaniappan K."/>
            <person name="Varghese N."/>
            <person name="Mukherjee S."/>
            <person name="Reddy T.B.K."/>
            <person name="Daum C."/>
            <person name="Copeland A."/>
            <person name="Chen I.A."/>
            <person name="Ivanova N.N."/>
            <person name="Kyrpides N.C."/>
            <person name="Shapiro N."/>
            <person name="Eloe-Fadrosh E.A."/>
            <person name="Pietrasiak N."/>
        </authorList>
    </citation>
    <scope>NUCLEOTIDE SEQUENCE</scope>
    <source>
        <strain evidence="2">JT2-VF2</strain>
    </source>
</reference>
<evidence type="ECO:0000256" key="1">
    <source>
        <dbReference type="SAM" id="MobiDB-lite"/>
    </source>
</evidence>
<feature type="compositionally biased region" description="Polar residues" evidence="1">
    <location>
        <begin position="10"/>
        <end position="23"/>
    </location>
</feature>
<dbReference type="Proteomes" id="UP000715781">
    <property type="component" value="Unassembled WGS sequence"/>
</dbReference>
<sequence>MEVLRKPTANAGSSITSLAQRGSTGAGGNIKIETVRLSLRSGGVISSGTFGQGSGGNVSITASEGVQVIGKSLTGNSPSRISARTGGTGKAGNLTIETGRLTVTDGGRVNIGGEKIQKNLNFQPGQGNAGTLRINADIINLDIGTITAGTVSGTEGEGGDIFLHSSDLRLRNSVITATTGGDGDGGNITINTDILAALENSSITANAFEGRGGNIQINTRGFFLSPDSQVTANSERGVNGIVQINLSENQPKITKPQTEAILVTPKITSVCQGRSNSTVSNNRFVITGTNGLPPNPDDIPDTNLAWHDNSILIPLKNRLEETKSTALQETVKIVEAQGWRKTADGTIILTAEPNTVIISTSPSAHSCKSSATQVSGTEIAL</sequence>
<comment type="caution">
    <text evidence="2">The sequence shown here is derived from an EMBL/GenBank/DDBJ whole genome shotgun (WGS) entry which is preliminary data.</text>
</comment>
<reference evidence="2" key="1">
    <citation type="submission" date="2021-05" db="EMBL/GenBank/DDBJ databases">
        <authorList>
            <person name="Pietrasiak N."/>
            <person name="Ward R."/>
            <person name="Stajich J.E."/>
            <person name="Kurbessoian T."/>
        </authorList>
    </citation>
    <scope>NUCLEOTIDE SEQUENCE</scope>
    <source>
        <strain evidence="2">JT2-VF2</strain>
    </source>
</reference>
<organism evidence="2 3">
    <name type="scientific">Mojavia pulchra JT2-VF2</name>
    <dbReference type="NCBI Taxonomy" id="287848"/>
    <lineage>
        <taxon>Bacteria</taxon>
        <taxon>Bacillati</taxon>
        <taxon>Cyanobacteriota</taxon>
        <taxon>Cyanophyceae</taxon>
        <taxon>Nostocales</taxon>
        <taxon>Nostocaceae</taxon>
    </lineage>
</organism>
<dbReference type="EMBL" id="JAHHHN010000084">
    <property type="protein sequence ID" value="MBW4566432.1"/>
    <property type="molecule type" value="Genomic_DNA"/>
</dbReference>
<name>A0A951UK82_9NOST</name>
<dbReference type="InterPro" id="IPR012334">
    <property type="entry name" value="Pectin_lyas_fold"/>
</dbReference>
<accession>A0A951UK82</accession>
<evidence type="ECO:0000313" key="3">
    <source>
        <dbReference type="Proteomes" id="UP000715781"/>
    </source>
</evidence>
<protein>
    <recommendedName>
        <fullName evidence="4">S-layer family protein</fullName>
    </recommendedName>
</protein>
<gene>
    <name evidence="2" type="ORF">KME32_36370</name>
</gene>
<evidence type="ECO:0000313" key="2">
    <source>
        <dbReference type="EMBL" id="MBW4566432.1"/>
    </source>
</evidence>
<dbReference type="Gene3D" id="2.160.20.10">
    <property type="entry name" value="Single-stranded right-handed beta-helix, Pectin lyase-like"/>
    <property type="match status" value="1"/>
</dbReference>
<dbReference type="InterPro" id="IPR011050">
    <property type="entry name" value="Pectin_lyase_fold/virulence"/>
</dbReference>
<evidence type="ECO:0008006" key="4">
    <source>
        <dbReference type="Google" id="ProtNLM"/>
    </source>
</evidence>
<dbReference type="SUPFAM" id="SSF51126">
    <property type="entry name" value="Pectin lyase-like"/>
    <property type="match status" value="2"/>
</dbReference>
<feature type="region of interest" description="Disordered" evidence="1">
    <location>
        <begin position="1"/>
        <end position="24"/>
    </location>
</feature>
<proteinExistence type="predicted"/>
<dbReference type="AlphaFoldDB" id="A0A951UK82"/>